<evidence type="ECO:0000256" key="4">
    <source>
        <dbReference type="ARBA" id="ARBA00022729"/>
    </source>
</evidence>
<protein>
    <recommendedName>
        <fullName evidence="11">Heparanase</fullName>
        <ecNumber evidence="10">3.2.1.166</ecNumber>
    </recommendedName>
</protein>
<organism evidence="12 13">
    <name type="scientific">Salmo salar</name>
    <name type="common">Atlantic salmon</name>
    <dbReference type="NCBI Taxonomy" id="8030"/>
    <lineage>
        <taxon>Eukaryota</taxon>
        <taxon>Metazoa</taxon>
        <taxon>Chordata</taxon>
        <taxon>Craniata</taxon>
        <taxon>Vertebrata</taxon>
        <taxon>Euteleostomi</taxon>
        <taxon>Actinopterygii</taxon>
        <taxon>Neopterygii</taxon>
        <taxon>Teleostei</taxon>
        <taxon>Protacanthopterygii</taxon>
        <taxon>Salmoniformes</taxon>
        <taxon>Salmonidae</taxon>
        <taxon>Salmoninae</taxon>
        <taxon>Salmo</taxon>
    </lineage>
</organism>
<evidence type="ECO:0000256" key="3">
    <source>
        <dbReference type="ARBA" id="ARBA00022525"/>
    </source>
</evidence>
<dbReference type="GO" id="GO:0060055">
    <property type="term" value="P:angiogenesis involved in wound healing"/>
    <property type="evidence" value="ECO:0007669"/>
    <property type="project" value="TreeGrafter"/>
</dbReference>
<dbReference type="RefSeq" id="XP_013993713.1">
    <property type="nucleotide sequence ID" value="XM_014138238.2"/>
</dbReference>
<dbReference type="GO" id="GO:0031012">
    <property type="term" value="C:extracellular matrix"/>
    <property type="evidence" value="ECO:0007669"/>
    <property type="project" value="TreeGrafter"/>
</dbReference>
<dbReference type="GO" id="GO:0016020">
    <property type="term" value="C:membrane"/>
    <property type="evidence" value="ECO:0007669"/>
    <property type="project" value="InterPro"/>
</dbReference>
<keyword evidence="4" id="KW-0732">Signal</keyword>
<proteinExistence type="inferred from homology"/>
<dbReference type="GO" id="GO:0005615">
    <property type="term" value="C:extracellular space"/>
    <property type="evidence" value="ECO:0007669"/>
    <property type="project" value="TreeGrafter"/>
</dbReference>
<dbReference type="InterPro" id="IPR005199">
    <property type="entry name" value="Glyco_hydro_79"/>
</dbReference>
<evidence type="ECO:0000256" key="1">
    <source>
        <dbReference type="ARBA" id="ARBA00004613"/>
    </source>
</evidence>
<evidence type="ECO:0000256" key="6">
    <source>
        <dbReference type="ARBA" id="ARBA00022889"/>
    </source>
</evidence>
<keyword evidence="3" id="KW-0964">Secreted</keyword>
<dbReference type="Bgee" id="ENSSSAG00000072530">
    <property type="expression patterns" value="Expressed in semen and 21 other cell types or tissues"/>
</dbReference>
<keyword evidence="5" id="KW-0378">Hydrolase</keyword>
<keyword evidence="8" id="KW-0325">Glycoprotein</keyword>
<comment type="similarity">
    <text evidence="2">Belongs to the glycosyl hydrolase 79 family.</text>
</comment>
<dbReference type="GO" id="GO:0016798">
    <property type="term" value="F:hydrolase activity, acting on glycosyl bonds"/>
    <property type="evidence" value="ECO:0007669"/>
    <property type="project" value="InterPro"/>
</dbReference>
<evidence type="ECO:0000256" key="11">
    <source>
        <dbReference type="ARBA" id="ARBA00040414"/>
    </source>
</evidence>
<evidence type="ECO:0000256" key="2">
    <source>
        <dbReference type="ARBA" id="ARBA00009800"/>
    </source>
</evidence>
<evidence type="ECO:0000256" key="7">
    <source>
        <dbReference type="ARBA" id="ARBA00023157"/>
    </source>
</evidence>
<name>A0A1S3LRV7_SALSA</name>
<evidence type="ECO:0000256" key="5">
    <source>
        <dbReference type="ARBA" id="ARBA00022801"/>
    </source>
</evidence>
<evidence type="ECO:0000256" key="8">
    <source>
        <dbReference type="ARBA" id="ARBA00023180"/>
    </source>
</evidence>
<dbReference type="AlphaFoldDB" id="A0A1S3LRV7"/>
<keyword evidence="6" id="KW-0130">Cell adhesion</keyword>
<evidence type="ECO:0000256" key="10">
    <source>
        <dbReference type="ARBA" id="ARBA00039100"/>
    </source>
</evidence>
<dbReference type="Gene3D" id="3.20.20.80">
    <property type="entry name" value="Glycosidases"/>
    <property type="match status" value="1"/>
</dbReference>
<sequence>MSDILILAFVISILSHGYYVGASVRSARDEVNFESVNLNVDLSRVLKRVNERFLSVAIDASLVAEEKFMYLLTSPKLRTLAKALSPAFLRFGGTRQDFMTFNPAFLHSNEYHKNYVFDADDLCERLELPPILEERLKQEWALQEVLLQKEDLQRKYRSVKFTEYAVDLLYSFTNCSGLDLIFGLNELLRTTGNSWDSSNARTLIQYCESKQYSMAWELGNEPNSYEKKAGIRVNGYQLGQDFIQLRRILRESKLYHDTGLYGPDISQPREHRRDLLEGYYVNGRHTSLNDFLDPEVLNTLALKTHEVMETVDLASPGKKVWLGETSSAYGGGAEGLSDTFVAGFMWLDKLGLGAKLGLDVVIRQVLIGSGTYHLVDDNLNPLPDYWLSVLYKRLVGPEVLSIEAFSILGKTKRVRVYLHCTNKKSTSYKSGAVTLFALNLSKSPVRIAVPAMVSNSTVEAFVLQSEQPGEEGLYSKSVKLNGEVLKMVDDRTLPSLQGTPLAAGEHLRLPGYSFAFYLLSEAQALACR</sequence>
<keyword evidence="7" id="KW-1015">Disulfide bond</keyword>
<dbReference type="Pfam" id="PF03662">
    <property type="entry name" value="Glyco_hydro_79n"/>
    <property type="match status" value="2"/>
</dbReference>
<dbReference type="GO" id="GO:0007160">
    <property type="term" value="P:cell-matrix adhesion"/>
    <property type="evidence" value="ECO:0007669"/>
    <property type="project" value="TreeGrafter"/>
</dbReference>
<keyword evidence="12" id="KW-1185">Reference proteome</keyword>
<dbReference type="GeneID" id="106568158"/>
<evidence type="ECO:0000313" key="12">
    <source>
        <dbReference type="Proteomes" id="UP001652741"/>
    </source>
</evidence>
<dbReference type="SUPFAM" id="SSF51445">
    <property type="entry name" value="(Trans)glycosidases"/>
    <property type="match status" value="1"/>
</dbReference>
<dbReference type="Proteomes" id="UP001652741">
    <property type="component" value="Chromosome ssa13"/>
</dbReference>
<reference evidence="13" key="1">
    <citation type="submission" date="2025-08" db="UniProtKB">
        <authorList>
            <consortium name="RefSeq"/>
        </authorList>
    </citation>
    <scope>IDENTIFICATION</scope>
</reference>
<dbReference type="PANTHER" id="PTHR46145">
    <property type="entry name" value="HEPARANASE"/>
    <property type="match status" value="1"/>
</dbReference>
<dbReference type="PANTHER" id="PTHR46145:SF3">
    <property type="entry name" value="HEPARANASE"/>
    <property type="match status" value="1"/>
</dbReference>
<dbReference type="EC" id="3.2.1.166" evidence="10"/>
<evidence type="ECO:0000313" key="13">
    <source>
        <dbReference type="RefSeq" id="XP_013993713.1"/>
    </source>
</evidence>
<gene>
    <name evidence="13" type="primary">LOC106568158</name>
</gene>
<evidence type="ECO:0000256" key="9">
    <source>
        <dbReference type="ARBA" id="ARBA00036917"/>
    </source>
</evidence>
<comment type="catalytic activity">
    <reaction evidence="9">
        <text>endohydrolysis of (1-&gt;4)-beta-D-glycosidic bonds of heparan sulfate chains in heparan sulfate proteoglycan.</text>
        <dbReference type="EC" id="3.2.1.166"/>
    </reaction>
</comment>
<dbReference type="InterPro" id="IPR017853">
    <property type="entry name" value="GH"/>
</dbReference>
<comment type="subcellular location">
    <subcellularLocation>
        <location evidence="1">Secreted</location>
    </subcellularLocation>
</comment>
<accession>A0A1S3LRV7</accession>